<keyword evidence="1" id="KW-0812">Transmembrane</keyword>
<evidence type="ECO:0000313" key="2">
    <source>
        <dbReference type="EMBL" id="UOO89970.1"/>
    </source>
</evidence>
<keyword evidence="3" id="KW-1185">Reference proteome</keyword>
<proteinExistence type="predicted"/>
<protein>
    <submittedName>
        <fullName evidence="2">Uncharacterized protein</fullName>
    </submittedName>
</protein>
<sequence length="147" mass="16175">MFPSEFELSLPEHELVINEDVLVSHGRVLPWAKIATASVEAQASTSLQHTPQRKLMQMLFYLAMMGVSVLVVLEHIGAWWLGVVVALFLVWAWWAAQRVSVPTVVLHLHDGERLPLLQTPDAAAAQSVCAKIDLALAYQSQAHTAAS</sequence>
<keyword evidence="1" id="KW-0472">Membrane</keyword>
<dbReference type="EMBL" id="CP091511">
    <property type="protein sequence ID" value="UOO89970.1"/>
    <property type="molecule type" value="Genomic_DNA"/>
</dbReference>
<name>A0ABY4E523_9NEIS</name>
<keyword evidence="1" id="KW-1133">Transmembrane helix</keyword>
<gene>
    <name evidence="2" type="ORF">LVJ82_03000</name>
</gene>
<reference evidence="2 3" key="1">
    <citation type="journal article" date="2022" name="Res Sq">
        <title>Evolution of multicellular longitudinally dividing oral cavity symbionts (Neisseriaceae).</title>
        <authorList>
            <person name="Nyongesa S."/>
            <person name="Weber P."/>
            <person name="Bernet E."/>
            <person name="Pullido F."/>
            <person name="Nieckarz M."/>
            <person name="Delaby M."/>
            <person name="Nieves C."/>
            <person name="Viehboeck T."/>
            <person name="Krause N."/>
            <person name="Rivera-Millot A."/>
            <person name="Nakamura A."/>
            <person name="Vischer N."/>
            <person name="VanNieuwenhze M."/>
            <person name="Brun Y."/>
            <person name="Cava F."/>
            <person name="Bulgheresi S."/>
            <person name="Veyrier F."/>
        </authorList>
    </citation>
    <scope>NUCLEOTIDE SEQUENCE [LARGE SCALE GENOMIC DNA]</scope>
    <source>
        <strain evidence="2 3">SN4</strain>
    </source>
</reference>
<accession>A0ABY4E523</accession>
<evidence type="ECO:0000256" key="1">
    <source>
        <dbReference type="SAM" id="Phobius"/>
    </source>
</evidence>
<feature type="transmembrane region" description="Helical" evidence="1">
    <location>
        <begin position="79"/>
        <end position="96"/>
    </location>
</feature>
<evidence type="ECO:0000313" key="3">
    <source>
        <dbReference type="Proteomes" id="UP000832011"/>
    </source>
</evidence>
<feature type="transmembrane region" description="Helical" evidence="1">
    <location>
        <begin position="55"/>
        <end position="73"/>
    </location>
</feature>
<organism evidence="2 3">
    <name type="scientific">Vitreoscilla massiliensis</name>
    <dbReference type="NCBI Taxonomy" id="1689272"/>
    <lineage>
        <taxon>Bacteria</taxon>
        <taxon>Pseudomonadati</taxon>
        <taxon>Pseudomonadota</taxon>
        <taxon>Betaproteobacteria</taxon>
        <taxon>Neisseriales</taxon>
        <taxon>Neisseriaceae</taxon>
        <taxon>Vitreoscilla</taxon>
    </lineage>
</organism>
<dbReference type="Proteomes" id="UP000832011">
    <property type="component" value="Chromosome"/>
</dbReference>
<dbReference type="RefSeq" id="WP_147645388.1">
    <property type="nucleotide sequence ID" value="NZ_CABKVG010000008.1"/>
</dbReference>